<accession>A0A915JEA7</accession>
<dbReference type="AlphaFoldDB" id="A0A915JEA7"/>
<reference evidence="2" key="1">
    <citation type="submission" date="2022-11" db="UniProtKB">
        <authorList>
            <consortium name="WormBaseParasite"/>
        </authorList>
    </citation>
    <scope>IDENTIFICATION</scope>
</reference>
<dbReference type="WBParaSite" id="nRc.2.0.1.t24855-RA">
    <property type="protein sequence ID" value="nRc.2.0.1.t24855-RA"/>
    <property type="gene ID" value="nRc.2.0.1.g24855"/>
</dbReference>
<organism evidence="1 2">
    <name type="scientific">Romanomermis culicivorax</name>
    <name type="common">Nematode worm</name>
    <dbReference type="NCBI Taxonomy" id="13658"/>
    <lineage>
        <taxon>Eukaryota</taxon>
        <taxon>Metazoa</taxon>
        <taxon>Ecdysozoa</taxon>
        <taxon>Nematoda</taxon>
        <taxon>Enoplea</taxon>
        <taxon>Dorylaimia</taxon>
        <taxon>Mermithida</taxon>
        <taxon>Mermithoidea</taxon>
        <taxon>Mermithidae</taxon>
        <taxon>Romanomermis</taxon>
    </lineage>
</organism>
<proteinExistence type="predicted"/>
<dbReference type="Proteomes" id="UP000887565">
    <property type="component" value="Unplaced"/>
</dbReference>
<keyword evidence="1" id="KW-1185">Reference proteome</keyword>
<sequence length="121" mass="13883">MQCHSKEKGLSSQRRDIANLLADMATEHKKVIQHCKKSCLTSLEDQSHLEIIAQTILQNLASENFFDFKFTSTNCKKREFKVLIFHDSLSSMPRHLQALKPSVGVLRNKNAKNFRRSAPNQ</sequence>
<evidence type="ECO:0000313" key="2">
    <source>
        <dbReference type="WBParaSite" id="nRc.2.0.1.t24855-RA"/>
    </source>
</evidence>
<protein>
    <submittedName>
        <fullName evidence="2">Uncharacterized protein</fullName>
    </submittedName>
</protein>
<evidence type="ECO:0000313" key="1">
    <source>
        <dbReference type="Proteomes" id="UP000887565"/>
    </source>
</evidence>
<name>A0A915JEA7_ROMCU</name>